<dbReference type="Pfam" id="PF13519">
    <property type="entry name" value="VWA_2"/>
    <property type="match status" value="1"/>
</dbReference>
<evidence type="ECO:0000256" key="2">
    <source>
        <dbReference type="ARBA" id="ARBA00022692"/>
    </source>
</evidence>
<dbReference type="InterPro" id="IPR002035">
    <property type="entry name" value="VWF_A"/>
</dbReference>
<feature type="transmembrane region" description="Helical" evidence="5">
    <location>
        <begin position="58"/>
        <end position="77"/>
    </location>
</feature>
<dbReference type="InterPro" id="IPR050768">
    <property type="entry name" value="UPF0353/GerABKA_families"/>
</dbReference>
<evidence type="ECO:0000313" key="8">
    <source>
        <dbReference type="Proteomes" id="UP000189670"/>
    </source>
</evidence>
<feature type="transmembrane region" description="Helical" evidence="5">
    <location>
        <begin position="308"/>
        <end position="325"/>
    </location>
</feature>
<sequence length="334" mass="37437">MKFEYLWIINLLWGLPALFFVFVVARRRREKSLQLFADNALLPRLTSLESRLRQGVRAVIVLVAVMLMILALAGPRWGEHFEEVSQKGVDIIICIDVSLSMMVEDIHPNRLERAKREIIDLINVNQGDRLGLVAFAGQAFLQCPLTLDYSALDMFLRQLQPDLIPVSGTDLGKAIDISVDSFDKESETDRVIVMITDGEDNEKKGLEAAERARDEDIRIFVFGMGDPEGGPVPAGESGGFEKDASGNLILSKLDEQSLVDIAHITGGDYVRSSDGDFDLDRLYFDGIRRKTDMSVLKTGKVKVYEPRFYIFAALALAFLLLESILQAKHFNRTP</sequence>
<dbReference type="EMBL" id="ATBP01000729">
    <property type="protein sequence ID" value="ETR69132.1"/>
    <property type="molecule type" value="Genomic_DNA"/>
</dbReference>
<reference evidence="8" key="1">
    <citation type="submission" date="2012-11" db="EMBL/GenBank/DDBJ databases">
        <authorList>
            <person name="Lucero-Rivera Y.E."/>
            <person name="Tovar-Ramirez D."/>
        </authorList>
    </citation>
    <scope>NUCLEOTIDE SEQUENCE [LARGE SCALE GENOMIC DNA]</scope>
    <source>
        <strain evidence="8">Araruama</strain>
    </source>
</reference>
<organism evidence="7 8">
    <name type="scientific">Candidatus Magnetoglobus multicellularis str. Araruama</name>
    <dbReference type="NCBI Taxonomy" id="890399"/>
    <lineage>
        <taxon>Bacteria</taxon>
        <taxon>Pseudomonadati</taxon>
        <taxon>Thermodesulfobacteriota</taxon>
        <taxon>Desulfobacteria</taxon>
        <taxon>Desulfobacterales</taxon>
        <taxon>Desulfobacteraceae</taxon>
        <taxon>Candidatus Magnetoglobus</taxon>
    </lineage>
</organism>
<dbReference type="AlphaFoldDB" id="A0A1V1P2L7"/>
<gene>
    <name evidence="7" type="ORF">OMM_04135</name>
</gene>
<dbReference type="PANTHER" id="PTHR22550:SF5">
    <property type="entry name" value="LEUCINE ZIPPER PROTEIN 4"/>
    <property type="match status" value="1"/>
</dbReference>
<keyword evidence="3 5" id="KW-1133">Transmembrane helix</keyword>
<feature type="domain" description="VWFA" evidence="6">
    <location>
        <begin position="90"/>
        <end position="287"/>
    </location>
</feature>
<keyword evidence="4 5" id="KW-0472">Membrane</keyword>
<evidence type="ECO:0000256" key="1">
    <source>
        <dbReference type="ARBA" id="ARBA00022475"/>
    </source>
</evidence>
<dbReference type="InterPro" id="IPR036465">
    <property type="entry name" value="vWFA_dom_sf"/>
</dbReference>
<evidence type="ECO:0000256" key="3">
    <source>
        <dbReference type="ARBA" id="ARBA00022989"/>
    </source>
</evidence>
<comment type="caution">
    <text evidence="7">The sequence shown here is derived from an EMBL/GenBank/DDBJ whole genome shotgun (WGS) entry which is preliminary data.</text>
</comment>
<evidence type="ECO:0000313" key="7">
    <source>
        <dbReference type="EMBL" id="ETR69132.1"/>
    </source>
</evidence>
<evidence type="ECO:0000256" key="5">
    <source>
        <dbReference type="SAM" id="Phobius"/>
    </source>
</evidence>
<accession>A0A1V1P2L7</accession>
<protein>
    <submittedName>
        <fullName evidence="7">von Willebrand factor type A</fullName>
    </submittedName>
</protein>
<feature type="transmembrane region" description="Helical" evidence="5">
    <location>
        <begin position="6"/>
        <end position="25"/>
    </location>
</feature>
<dbReference type="SUPFAM" id="SSF53300">
    <property type="entry name" value="vWA-like"/>
    <property type="match status" value="1"/>
</dbReference>
<name>A0A1V1P2L7_9BACT</name>
<keyword evidence="2 5" id="KW-0812">Transmembrane</keyword>
<dbReference type="PANTHER" id="PTHR22550">
    <property type="entry name" value="SPORE GERMINATION PROTEIN"/>
    <property type="match status" value="1"/>
</dbReference>
<evidence type="ECO:0000259" key="6">
    <source>
        <dbReference type="PROSITE" id="PS50234"/>
    </source>
</evidence>
<dbReference type="PROSITE" id="PS50234">
    <property type="entry name" value="VWFA"/>
    <property type="match status" value="1"/>
</dbReference>
<dbReference type="Gene3D" id="3.40.50.410">
    <property type="entry name" value="von Willebrand factor, type A domain"/>
    <property type="match status" value="1"/>
</dbReference>
<dbReference type="Proteomes" id="UP000189670">
    <property type="component" value="Unassembled WGS sequence"/>
</dbReference>
<evidence type="ECO:0000256" key="4">
    <source>
        <dbReference type="ARBA" id="ARBA00023136"/>
    </source>
</evidence>
<proteinExistence type="predicted"/>
<keyword evidence="1" id="KW-1003">Cell membrane</keyword>
<dbReference type="SMART" id="SM00327">
    <property type="entry name" value="VWA"/>
    <property type="match status" value="1"/>
</dbReference>